<dbReference type="Gene3D" id="2.130.10.10">
    <property type="entry name" value="YVTN repeat-like/Quinoprotein amine dehydrogenase"/>
    <property type="match status" value="1"/>
</dbReference>
<dbReference type="GO" id="GO:0017057">
    <property type="term" value="F:6-phosphogluconolactonase activity"/>
    <property type="evidence" value="ECO:0007669"/>
    <property type="project" value="TreeGrafter"/>
</dbReference>
<dbReference type="Pfam" id="PF10282">
    <property type="entry name" value="Lactonase"/>
    <property type="match status" value="1"/>
</dbReference>
<feature type="region of interest" description="Disordered" evidence="2">
    <location>
        <begin position="454"/>
        <end position="477"/>
    </location>
</feature>
<dbReference type="SUPFAM" id="SSF51004">
    <property type="entry name" value="C-terminal (heme d1) domain of cytochrome cd1-nitrite reductase"/>
    <property type="match status" value="1"/>
</dbReference>
<dbReference type="AlphaFoldDB" id="A0A8H4VVM6"/>
<organism evidence="3 4">
    <name type="scientific">Agrocybe pediades</name>
    <dbReference type="NCBI Taxonomy" id="84607"/>
    <lineage>
        <taxon>Eukaryota</taxon>
        <taxon>Fungi</taxon>
        <taxon>Dikarya</taxon>
        <taxon>Basidiomycota</taxon>
        <taxon>Agaricomycotina</taxon>
        <taxon>Agaricomycetes</taxon>
        <taxon>Agaricomycetidae</taxon>
        <taxon>Agaricales</taxon>
        <taxon>Agaricineae</taxon>
        <taxon>Strophariaceae</taxon>
        <taxon>Agrocybe</taxon>
    </lineage>
</organism>
<dbReference type="InterPro" id="IPR015943">
    <property type="entry name" value="WD40/YVTN_repeat-like_dom_sf"/>
</dbReference>
<name>A0A8H4VVM6_9AGAR</name>
<comment type="caution">
    <text evidence="3">The sequence shown here is derived from an EMBL/GenBank/DDBJ whole genome shotgun (WGS) entry which is preliminary data.</text>
</comment>
<evidence type="ECO:0000313" key="4">
    <source>
        <dbReference type="Proteomes" id="UP000521872"/>
    </source>
</evidence>
<feature type="region of interest" description="Disordered" evidence="2">
    <location>
        <begin position="502"/>
        <end position="560"/>
    </location>
</feature>
<dbReference type="PANTHER" id="PTHR30344">
    <property type="entry name" value="6-PHOSPHOGLUCONOLACTONASE-RELATED"/>
    <property type="match status" value="1"/>
</dbReference>
<accession>A0A8H4VVM6</accession>
<reference evidence="3 4" key="1">
    <citation type="submission" date="2019-12" db="EMBL/GenBank/DDBJ databases">
        <authorList>
            <person name="Floudas D."/>
            <person name="Bentzer J."/>
            <person name="Ahren D."/>
            <person name="Johansson T."/>
            <person name="Persson P."/>
            <person name="Tunlid A."/>
        </authorList>
    </citation>
    <scope>NUCLEOTIDE SEQUENCE [LARGE SCALE GENOMIC DNA]</scope>
    <source>
        <strain evidence="3 4">CBS 102.39</strain>
    </source>
</reference>
<protein>
    <recommendedName>
        <fullName evidence="5">Isomerase YbhE</fullName>
    </recommendedName>
</protein>
<gene>
    <name evidence="3" type="ORF">D9613_012608</name>
</gene>
<proteinExistence type="inferred from homology"/>
<dbReference type="InterPro" id="IPR050282">
    <property type="entry name" value="Cycloisomerase_2"/>
</dbReference>
<feature type="compositionally biased region" description="Basic and acidic residues" evidence="2">
    <location>
        <begin position="304"/>
        <end position="313"/>
    </location>
</feature>
<feature type="compositionally biased region" description="Low complexity" evidence="2">
    <location>
        <begin position="454"/>
        <end position="468"/>
    </location>
</feature>
<keyword evidence="4" id="KW-1185">Reference proteome</keyword>
<evidence type="ECO:0000256" key="2">
    <source>
        <dbReference type="SAM" id="MobiDB-lite"/>
    </source>
</evidence>
<sequence>MVNFTILAGGFSTFVASYVFDADSSTLSLTNKHDVGVNNPSWIAQHPNDSSIIYAVSEVTPGNISSLSYNSNNDNLTLVDTVPTGGDGPTFCNFLSTGEVSAMNFGSASATFVPTVENSPDHLQHGQNSVVQFNFTQGAVSNPHMSLEYNGEVFIPDLGADKIWRLVKDGSGFRISGQIDVDPGTGPRHIAIRDNILFTIHEKSSTLTAQHIPGFPNATTLPLIANVSIVPPEPSGFNASFAAAEILISEPTDRFPFPLIYVSNRNLGPDLDPRGDTIAIYEFRNSSITDDDDASTTARRRQHSRDFHARQDDDGSEQPAVTVVNSVIGELVLQNQVFTGLNQIRSMALGKVSDGGDGFLVAGGNTDGGVVVLQRTDGGRNLTAVARNEEVPQRTSFVFNVNKKKDTPALGRLAGTSSPNLAHADDSSIAGGMGENTKPQPHARRLFSRLLQPTASSKAKATASVATKQNREVSAPHGVPKIKATGKKQNAVGKLLKKGVASLSPKSSPMLGSDVLGSAGPVAPAEPEQNKATAPLTGPKEVVQPSELESHHERPLPQAIRPGAARWLDWKDTASRLVHQSPISH</sequence>
<dbReference type="PANTHER" id="PTHR30344:SF1">
    <property type="entry name" value="6-PHOSPHOGLUCONOLACTONASE"/>
    <property type="match status" value="1"/>
</dbReference>
<evidence type="ECO:0008006" key="5">
    <source>
        <dbReference type="Google" id="ProtNLM"/>
    </source>
</evidence>
<feature type="region of interest" description="Disordered" evidence="2">
    <location>
        <begin position="290"/>
        <end position="318"/>
    </location>
</feature>
<dbReference type="EMBL" id="JAACJL010000006">
    <property type="protein sequence ID" value="KAF4621614.1"/>
    <property type="molecule type" value="Genomic_DNA"/>
</dbReference>
<evidence type="ECO:0000256" key="1">
    <source>
        <dbReference type="ARBA" id="ARBA00005564"/>
    </source>
</evidence>
<dbReference type="InterPro" id="IPR019405">
    <property type="entry name" value="Lactonase_7-beta_prop"/>
</dbReference>
<evidence type="ECO:0000313" key="3">
    <source>
        <dbReference type="EMBL" id="KAF4621614.1"/>
    </source>
</evidence>
<dbReference type="InterPro" id="IPR011048">
    <property type="entry name" value="Haem_d1_sf"/>
</dbReference>
<dbReference type="Proteomes" id="UP000521872">
    <property type="component" value="Unassembled WGS sequence"/>
</dbReference>
<comment type="similarity">
    <text evidence="1">Belongs to the cycloisomerase 2 family.</text>
</comment>